<protein>
    <submittedName>
        <fullName evidence="2">Protein of uncharacterized function (DUF2684)</fullName>
    </submittedName>
</protein>
<sequence length="119" mass="13622">MEDSTTDLSLSVTGSLSVNQYRWINIWTAILGHIFTSLPVFFEMALILLFNRMEIFPDTVVNVHIYILLFRRLIGIKRRARLIPISTRHFHVSPLPAGLKLLLWLVGPFFQGGRGGDTR</sequence>
<evidence type="ECO:0000256" key="1">
    <source>
        <dbReference type="SAM" id="Phobius"/>
    </source>
</evidence>
<keyword evidence="1" id="KW-0472">Membrane</keyword>
<organism evidence="2 3">
    <name type="scientific">Kluyvera cryocrescens</name>
    <name type="common">Kluyvera citrophila</name>
    <dbReference type="NCBI Taxonomy" id="580"/>
    <lineage>
        <taxon>Bacteria</taxon>
        <taxon>Pseudomonadati</taxon>
        <taxon>Pseudomonadota</taxon>
        <taxon>Gammaproteobacteria</taxon>
        <taxon>Enterobacterales</taxon>
        <taxon>Enterobacteriaceae</taxon>
        <taxon>Kluyvera</taxon>
    </lineage>
</organism>
<dbReference type="AlphaFoldDB" id="A0A485B2B6"/>
<feature type="transmembrane region" description="Helical" evidence="1">
    <location>
        <begin position="26"/>
        <end position="49"/>
    </location>
</feature>
<proteinExistence type="predicted"/>
<evidence type="ECO:0000313" key="3">
    <source>
        <dbReference type="Proteomes" id="UP000401081"/>
    </source>
</evidence>
<accession>A0A485B2B6</accession>
<gene>
    <name evidence="2" type="ORF">NCTC12993_02320</name>
</gene>
<reference evidence="2 3" key="1">
    <citation type="submission" date="2019-03" db="EMBL/GenBank/DDBJ databases">
        <authorList>
            <consortium name="Pathogen Informatics"/>
        </authorList>
    </citation>
    <scope>NUCLEOTIDE SEQUENCE [LARGE SCALE GENOMIC DNA]</scope>
    <source>
        <strain evidence="2 3">NCTC12993</strain>
    </source>
</reference>
<dbReference type="AntiFam" id="ANF00069">
    <property type="entry name" value="Translation of predicted DNA regulatory sequence"/>
</dbReference>
<keyword evidence="3" id="KW-1185">Reference proteome</keyword>
<keyword evidence="1" id="KW-1133">Transmembrane helix</keyword>
<dbReference type="EMBL" id="CAADJD010000018">
    <property type="protein sequence ID" value="VFS62819.1"/>
    <property type="molecule type" value="Genomic_DNA"/>
</dbReference>
<evidence type="ECO:0000313" key="2">
    <source>
        <dbReference type="EMBL" id="VFS62819.1"/>
    </source>
</evidence>
<keyword evidence="1" id="KW-0812">Transmembrane</keyword>
<name>A0A485B2B6_KLUCR</name>
<dbReference type="Proteomes" id="UP000401081">
    <property type="component" value="Unassembled WGS sequence"/>
</dbReference>